<dbReference type="OrthoDB" id="515366at2759"/>
<evidence type="ECO:0000259" key="1">
    <source>
        <dbReference type="PROSITE" id="PS51203"/>
    </source>
</evidence>
<dbReference type="PANTHER" id="PTHR12356:SF19">
    <property type="entry name" value="NUDC DOMAIN-CONTAINING PROTEIN 3"/>
    <property type="match status" value="1"/>
</dbReference>
<proteinExistence type="predicted"/>
<dbReference type="PROSITE" id="PS51203">
    <property type="entry name" value="CS"/>
    <property type="match status" value="1"/>
</dbReference>
<gene>
    <name evidence="2" type="ORF">G9C98_002381</name>
</gene>
<dbReference type="PANTHER" id="PTHR12356">
    <property type="entry name" value="NUCLEAR MOVEMENT PROTEIN NUDC"/>
    <property type="match status" value="1"/>
</dbReference>
<evidence type="ECO:0000313" key="2">
    <source>
        <dbReference type="EMBL" id="KAG8041393.1"/>
    </source>
</evidence>
<sequence length="163" mass="18816">MSDYIAQVQDPDSYNGASHDNFSWSQNISDLDVLLNIPSSLMSPRDLKVSVSSKEIKVAIREKNITGADSPEKWSHLLNGQLSFPVKQNETIWSLIPNQHIHIHLEKATERWWEALIVGEPKIKLNEIDCSRDYSELKPIEQSKLQELMWYQQQKLLSRSSDK</sequence>
<dbReference type="GO" id="GO:0005737">
    <property type="term" value="C:cytoplasm"/>
    <property type="evidence" value="ECO:0007669"/>
    <property type="project" value="TreeGrafter"/>
</dbReference>
<comment type="caution">
    <text evidence="2">The sequence shown here is derived from an EMBL/GenBank/DDBJ whole genome shotgun (WGS) entry which is preliminary data.</text>
</comment>
<dbReference type="InterPro" id="IPR037898">
    <property type="entry name" value="NudC_fam"/>
</dbReference>
<dbReference type="GO" id="GO:0051082">
    <property type="term" value="F:unfolded protein binding"/>
    <property type="evidence" value="ECO:0007669"/>
    <property type="project" value="TreeGrafter"/>
</dbReference>
<dbReference type="AlphaFoldDB" id="A0A8J5R8T3"/>
<reference evidence="2" key="1">
    <citation type="submission" date="2020-03" db="EMBL/GenBank/DDBJ databases">
        <authorList>
            <person name="Chebbi M.A."/>
            <person name="Drezen J.M."/>
        </authorList>
    </citation>
    <scope>NUCLEOTIDE SEQUENCE</scope>
    <source>
        <tissue evidence="2">Whole body</tissue>
    </source>
</reference>
<reference evidence="2" key="2">
    <citation type="submission" date="2021-04" db="EMBL/GenBank/DDBJ databases">
        <title>Genome-wide patterns of bracovirus chromosomal integration into multiple host tissues during parasitism.</title>
        <authorList>
            <person name="Chebbi M.A.C."/>
        </authorList>
    </citation>
    <scope>NUCLEOTIDE SEQUENCE</scope>
    <source>
        <tissue evidence="2">Whole body</tissue>
    </source>
</reference>
<dbReference type="EMBL" id="JAAOIC020000019">
    <property type="protein sequence ID" value="KAG8041393.1"/>
    <property type="molecule type" value="Genomic_DNA"/>
</dbReference>
<evidence type="ECO:0000313" key="3">
    <source>
        <dbReference type="Proteomes" id="UP000729913"/>
    </source>
</evidence>
<accession>A0A8J5R8T3</accession>
<keyword evidence="3" id="KW-1185">Reference proteome</keyword>
<dbReference type="GO" id="GO:0006457">
    <property type="term" value="P:protein folding"/>
    <property type="evidence" value="ECO:0007669"/>
    <property type="project" value="TreeGrafter"/>
</dbReference>
<dbReference type="Pfam" id="PF04969">
    <property type="entry name" value="CS"/>
    <property type="match status" value="1"/>
</dbReference>
<name>A0A8J5R8T3_9HYME</name>
<protein>
    <recommendedName>
        <fullName evidence="1">CS domain-containing protein</fullName>
    </recommendedName>
</protein>
<dbReference type="InterPro" id="IPR007052">
    <property type="entry name" value="CS_dom"/>
</dbReference>
<dbReference type="CDD" id="cd06467">
    <property type="entry name" value="p23_NUDC_like"/>
    <property type="match status" value="1"/>
</dbReference>
<dbReference type="Proteomes" id="UP000729913">
    <property type="component" value="Unassembled WGS sequence"/>
</dbReference>
<organism evidence="2 3">
    <name type="scientific">Cotesia typhae</name>
    <dbReference type="NCBI Taxonomy" id="2053667"/>
    <lineage>
        <taxon>Eukaryota</taxon>
        <taxon>Metazoa</taxon>
        <taxon>Ecdysozoa</taxon>
        <taxon>Arthropoda</taxon>
        <taxon>Hexapoda</taxon>
        <taxon>Insecta</taxon>
        <taxon>Pterygota</taxon>
        <taxon>Neoptera</taxon>
        <taxon>Endopterygota</taxon>
        <taxon>Hymenoptera</taxon>
        <taxon>Apocrita</taxon>
        <taxon>Ichneumonoidea</taxon>
        <taxon>Braconidae</taxon>
        <taxon>Microgastrinae</taxon>
        <taxon>Cotesia</taxon>
    </lineage>
</organism>
<feature type="domain" description="CS" evidence="1">
    <location>
        <begin position="17"/>
        <end position="117"/>
    </location>
</feature>